<name>A0ABD0Y6M5_9HEMI</name>
<dbReference type="InterPro" id="IPR001584">
    <property type="entry name" value="Integrase_cat-core"/>
</dbReference>
<dbReference type="Gene3D" id="3.10.10.10">
    <property type="entry name" value="HIV Type 1 Reverse Transcriptase, subunit A, domain 1"/>
    <property type="match status" value="1"/>
</dbReference>
<feature type="region of interest" description="Disordered" evidence="1">
    <location>
        <begin position="212"/>
        <end position="240"/>
    </location>
</feature>
<feature type="domain" description="Integrase catalytic" evidence="2">
    <location>
        <begin position="706"/>
        <end position="868"/>
    </location>
</feature>
<proteinExistence type="predicted"/>
<dbReference type="InterPro" id="IPR043128">
    <property type="entry name" value="Rev_trsase/Diguanyl_cyclase"/>
</dbReference>
<dbReference type="InterPro" id="IPR043502">
    <property type="entry name" value="DNA/RNA_pol_sf"/>
</dbReference>
<protein>
    <recommendedName>
        <fullName evidence="2">Integrase catalytic domain-containing protein</fullName>
    </recommendedName>
</protein>
<organism evidence="3 4">
    <name type="scientific">Ranatra chinensis</name>
    <dbReference type="NCBI Taxonomy" id="642074"/>
    <lineage>
        <taxon>Eukaryota</taxon>
        <taxon>Metazoa</taxon>
        <taxon>Ecdysozoa</taxon>
        <taxon>Arthropoda</taxon>
        <taxon>Hexapoda</taxon>
        <taxon>Insecta</taxon>
        <taxon>Pterygota</taxon>
        <taxon>Neoptera</taxon>
        <taxon>Paraneoptera</taxon>
        <taxon>Hemiptera</taxon>
        <taxon>Heteroptera</taxon>
        <taxon>Panheteroptera</taxon>
        <taxon>Nepomorpha</taxon>
        <taxon>Nepidae</taxon>
        <taxon>Ranatrinae</taxon>
        <taxon>Ranatra</taxon>
    </lineage>
</organism>
<dbReference type="SUPFAM" id="SSF56672">
    <property type="entry name" value="DNA/RNA polymerases"/>
    <property type="match status" value="1"/>
</dbReference>
<feature type="compositionally biased region" description="Polar residues" evidence="1">
    <location>
        <begin position="222"/>
        <end position="233"/>
    </location>
</feature>
<feature type="region of interest" description="Disordered" evidence="1">
    <location>
        <begin position="266"/>
        <end position="298"/>
    </location>
</feature>
<dbReference type="CDD" id="cd01647">
    <property type="entry name" value="RT_LTR"/>
    <property type="match status" value="1"/>
</dbReference>
<accession>A0ABD0Y6M5</accession>
<dbReference type="InterPro" id="IPR000477">
    <property type="entry name" value="RT_dom"/>
</dbReference>
<feature type="region of interest" description="Disordered" evidence="1">
    <location>
        <begin position="618"/>
        <end position="646"/>
    </location>
</feature>
<dbReference type="Pfam" id="PF00078">
    <property type="entry name" value="RVT_1"/>
    <property type="match status" value="1"/>
</dbReference>
<keyword evidence="4" id="KW-1185">Reference proteome</keyword>
<sequence length="949" mass="106520">MAAVAASSAAHAGVTFDSVKAEIYMLVDVIKGIRLFDGRSGSLKEFAFMAMSAHNQLTAASAALGEVRVQNLYNMLVCRIDENVRADVGMTFITPVNEMISKLKARYAGDRRPVERAALKLFRMRRESGETPQRFAHRLDAAMRTLKERAVEEWGATAAAPKIAAYEGVAREALMAEMPDKVRRQLRENPASSLDAAQVIANDEEDEVRELREERQWATVEPKSQTAGMMTTDNPDRGRPSRLCAEEIMLDLRKLSPFVVGLLAEETSGSGAHGGERNGDGPSREAASDGSEGPSGQRGIVRLFRRKRIVSEWDRLQRDAGEDSAREDVCDGCGTAAASSVSEGLLVSDREGPRDGIGPPTYQVILGADALRPLRARVTAGSDEWRVRLRKTCYRSVKLVTKGEYVGAAVVRSPDAVTSKNVRDKFHEVFYVEGDPIPATGRVTHHIELESDRPVYVKPRRYPKAQAAVIEKEIKLMLERGVIRKSVSPFCSPLWVVPKPPAGDGTPRYPDFRELNKRTRTERYPLPSLEEMLDRMHGAKLKTAPTTFQRLMDEFLEGLDPNAIQVYTDDIIVFCKSKVEHCTHRGQLLRRLTEFWLKASEEKSSFFQAELKFMGHTWAESGPELPPAEPGPSAGTEQMSSGEEVGQLSWSHTIVNNKPRQVILEAGTEQGVTVTHTRYARTRTWTVTTESLASDDEDRKRLNRLYATGRLGSTRWKGALFRVRTVTDTDEQRRIVEEYHVGKTNHRGAQVLTDRTADRVCEGLLAFFGTVGLPGALVMDKGWEFNNAKVRTLLKEFHVNAHFTTPGHPRSHGTVERLHSTIMEHLFLLKLDRGLEGSEAIARAILAYNNSPLERPGRSPGGSKEKRTEAVNERRASDRWERIRVGDTTWVKNWYRRRKEDKKFVWPFRVVRKLTRFRVRVQDVVTGKVRVVHVNETRVPRSGEAEVLV</sequence>
<evidence type="ECO:0000256" key="1">
    <source>
        <dbReference type="SAM" id="MobiDB-lite"/>
    </source>
</evidence>
<dbReference type="InterPro" id="IPR050951">
    <property type="entry name" value="Retrovirus_Pol_polyprotein"/>
</dbReference>
<dbReference type="PANTHER" id="PTHR37984">
    <property type="entry name" value="PROTEIN CBG26694"/>
    <property type="match status" value="1"/>
</dbReference>
<dbReference type="Gene3D" id="3.30.70.270">
    <property type="match status" value="2"/>
</dbReference>
<dbReference type="AlphaFoldDB" id="A0ABD0Y6M5"/>
<dbReference type="InterPro" id="IPR036397">
    <property type="entry name" value="RNaseH_sf"/>
</dbReference>
<dbReference type="InterPro" id="IPR012337">
    <property type="entry name" value="RNaseH-like_sf"/>
</dbReference>
<dbReference type="GO" id="GO:0042575">
    <property type="term" value="C:DNA polymerase complex"/>
    <property type="evidence" value="ECO:0007669"/>
    <property type="project" value="UniProtKB-ARBA"/>
</dbReference>
<evidence type="ECO:0000313" key="4">
    <source>
        <dbReference type="Proteomes" id="UP001558652"/>
    </source>
</evidence>
<evidence type="ECO:0000259" key="2">
    <source>
        <dbReference type="PROSITE" id="PS50994"/>
    </source>
</evidence>
<dbReference type="PROSITE" id="PS50994">
    <property type="entry name" value="INTEGRASE"/>
    <property type="match status" value="1"/>
</dbReference>
<gene>
    <name evidence="3" type="ORF">AAG570_002129</name>
</gene>
<feature type="region of interest" description="Disordered" evidence="1">
    <location>
        <begin position="852"/>
        <end position="873"/>
    </location>
</feature>
<dbReference type="EMBL" id="JBFDAA010000012">
    <property type="protein sequence ID" value="KAL1123041.1"/>
    <property type="molecule type" value="Genomic_DNA"/>
</dbReference>
<dbReference type="SUPFAM" id="SSF53098">
    <property type="entry name" value="Ribonuclease H-like"/>
    <property type="match status" value="1"/>
</dbReference>
<dbReference type="GO" id="GO:0071897">
    <property type="term" value="P:DNA biosynthetic process"/>
    <property type="evidence" value="ECO:0007669"/>
    <property type="project" value="UniProtKB-ARBA"/>
</dbReference>
<feature type="compositionally biased region" description="Basic and acidic residues" evidence="1">
    <location>
        <begin position="274"/>
        <end position="287"/>
    </location>
</feature>
<dbReference type="Gene3D" id="3.30.420.10">
    <property type="entry name" value="Ribonuclease H-like superfamily/Ribonuclease H"/>
    <property type="match status" value="1"/>
</dbReference>
<dbReference type="Proteomes" id="UP001558652">
    <property type="component" value="Unassembled WGS sequence"/>
</dbReference>
<dbReference type="FunFam" id="3.30.70.270:FF:000003">
    <property type="entry name" value="Transposon Ty3-G Gag-Pol polyprotein"/>
    <property type="match status" value="1"/>
</dbReference>
<dbReference type="PANTHER" id="PTHR37984:SF5">
    <property type="entry name" value="PROTEIN NYNRIN-LIKE"/>
    <property type="match status" value="1"/>
</dbReference>
<reference evidence="3 4" key="1">
    <citation type="submission" date="2024-07" db="EMBL/GenBank/DDBJ databases">
        <title>Chromosome-level genome assembly of the water stick insect Ranatra chinensis (Heteroptera: Nepidae).</title>
        <authorList>
            <person name="Liu X."/>
        </authorList>
    </citation>
    <scope>NUCLEOTIDE SEQUENCE [LARGE SCALE GENOMIC DNA]</scope>
    <source>
        <strain evidence="3">Cailab_2021Rc</strain>
        <tissue evidence="3">Muscle</tissue>
    </source>
</reference>
<evidence type="ECO:0000313" key="3">
    <source>
        <dbReference type="EMBL" id="KAL1123041.1"/>
    </source>
</evidence>
<feature type="compositionally biased region" description="Basic and acidic residues" evidence="1">
    <location>
        <begin position="863"/>
        <end position="873"/>
    </location>
</feature>
<comment type="caution">
    <text evidence="3">The sequence shown here is derived from an EMBL/GenBank/DDBJ whole genome shotgun (WGS) entry which is preliminary data.</text>
</comment>